<dbReference type="SUPFAM" id="SSF51445">
    <property type="entry name" value="(Trans)glycosidases"/>
    <property type="match status" value="1"/>
</dbReference>
<dbReference type="OrthoDB" id="9776971at2"/>
<dbReference type="InterPro" id="IPR051923">
    <property type="entry name" value="Glycosyl_Hydrolase_39"/>
</dbReference>
<reference evidence="1 2" key="1">
    <citation type="submission" date="2018-06" db="EMBL/GenBank/DDBJ databases">
        <title>Lujinxingia sediminis gen. nov. sp. nov., a new facultative anaerobic member of the class Deltaproteobacteria, and proposal of Lujinxingaceae fam. nov.</title>
        <authorList>
            <person name="Guo L.-Y."/>
            <person name="Li C.-M."/>
            <person name="Wang S."/>
            <person name="Du Z.-J."/>
        </authorList>
    </citation>
    <scope>NUCLEOTIDE SEQUENCE [LARGE SCALE GENOMIC DNA]</scope>
    <source>
        <strain evidence="1 2">FA350</strain>
    </source>
</reference>
<dbReference type="GO" id="GO:0004553">
    <property type="term" value="F:hydrolase activity, hydrolyzing O-glycosyl compounds"/>
    <property type="evidence" value="ECO:0007669"/>
    <property type="project" value="TreeGrafter"/>
</dbReference>
<dbReference type="EMBL" id="CP030032">
    <property type="protein sequence ID" value="AWV90097.1"/>
    <property type="molecule type" value="Genomic_DNA"/>
</dbReference>
<name>A0A2Z4FM68_9DELT</name>
<dbReference type="PANTHER" id="PTHR12631">
    <property type="entry name" value="ALPHA-L-IDURONIDASE"/>
    <property type="match status" value="1"/>
</dbReference>
<keyword evidence="2" id="KW-1185">Reference proteome</keyword>
<dbReference type="AlphaFoldDB" id="A0A2Z4FM68"/>
<gene>
    <name evidence="1" type="ORF">DN745_12445</name>
</gene>
<accession>A0A2Z4FM68</accession>
<sequence length="74" mass="8167">MNGHPDLDAFRAFAKPAAQRYALRGVHYWEVWSEPNLNQFFSPPDPVAYVALLDAGYEGVKAGNPGAFLWAASE</sequence>
<proteinExistence type="predicted"/>
<protein>
    <submittedName>
        <fullName evidence="1">Uncharacterized protein</fullName>
    </submittedName>
</protein>
<dbReference type="PANTHER" id="PTHR12631:SF10">
    <property type="entry name" value="BETA-XYLOSIDASE-LIKE PROTEIN-RELATED"/>
    <property type="match status" value="1"/>
</dbReference>
<evidence type="ECO:0000313" key="1">
    <source>
        <dbReference type="EMBL" id="AWV90097.1"/>
    </source>
</evidence>
<dbReference type="KEGG" id="bsed:DN745_12445"/>
<dbReference type="Gene3D" id="3.20.20.80">
    <property type="entry name" value="Glycosidases"/>
    <property type="match status" value="1"/>
</dbReference>
<dbReference type="Proteomes" id="UP000249799">
    <property type="component" value="Chromosome"/>
</dbReference>
<organism evidence="1 2">
    <name type="scientific">Bradymonas sediminis</name>
    <dbReference type="NCBI Taxonomy" id="1548548"/>
    <lineage>
        <taxon>Bacteria</taxon>
        <taxon>Deltaproteobacteria</taxon>
        <taxon>Bradymonadales</taxon>
        <taxon>Bradymonadaceae</taxon>
        <taxon>Bradymonas</taxon>
    </lineage>
</organism>
<dbReference type="InterPro" id="IPR017853">
    <property type="entry name" value="GH"/>
</dbReference>
<evidence type="ECO:0000313" key="2">
    <source>
        <dbReference type="Proteomes" id="UP000249799"/>
    </source>
</evidence>